<gene>
    <name evidence="1" type="ORF">Q3C12_19845</name>
</gene>
<dbReference type="RefSeq" id="WP_025850252.1">
    <property type="nucleotide sequence ID" value="NZ_JARLKN010000096.1"/>
</dbReference>
<sequence>MECRIGCAACCIVISISSPIPGMPEGKPAGVRCVQLTADNRCGLFGSPERPAVCGSLRPSEEMCGQSNEEAYAYLAALERATAGNEKR</sequence>
<organism evidence="1 2">
    <name type="scientific">Paenibacillus ehimensis</name>
    <dbReference type="NCBI Taxonomy" id="79264"/>
    <lineage>
        <taxon>Bacteria</taxon>
        <taxon>Bacillati</taxon>
        <taxon>Bacillota</taxon>
        <taxon>Bacilli</taxon>
        <taxon>Bacillales</taxon>
        <taxon>Paenibacillaceae</taxon>
        <taxon>Paenibacillus</taxon>
    </lineage>
</organism>
<dbReference type="EMBL" id="JAUMKJ010000025">
    <property type="protein sequence ID" value="MDO3679265.1"/>
    <property type="molecule type" value="Genomic_DNA"/>
</dbReference>
<dbReference type="InterPro" id="IPR052572">
    <property type="entry name" value="UPF0153_domain"/>
</dbReference>
<evidence type="ECO:0000313" key="1">
    <source>
        <dbReference type="EMBL" id="MDO3679265.1"/>
    </source>
</evidence>
<dbReference type="Proteomes" id="UP001168883">
    <property type="component" value="Unassembled WGS sequence"/>
</dbReference>
<comment type="caution">
    <text evidence="1">The sequence shown here is derived from an EMBL/GenBank/DDBJ whole genome shotgun (WGS) entry which is preliminary data.</text>
</comment>
<proteinExistence type="predicted"/>
<accession>A0ABT8VE52</accession>
<dbReference type="InterPro" id="IPR005358">
    <property type="entry name" value="Puta_zinc/iron-chelating_dom"/>
</dbReference>
<protein>
    <submittedName>
        <fullName evidence="1">YkgJ family cysteine cluster protein</fullName>
    </submittedName>
</protein>
<evidence type="ECO:0000313" key="2">
    <source>
        <dbReference type="Proteomes" id="UP001168883"/>
    </source>
</evidence>
<dbReference type="Pfam" id="PF03692">
    <property type="entry name" value="CxxCxxCC"/>
    <property type="match status" value="1"/>
</dbReference>
<dbReference type="PANTHER" id="PTHR36931">
    <property type="entry name" value="UPF0153 PROTEIN YEIW"/>
    <property type="match status" value="1"/>
</dbReference>
<reference evidence="1" key="1">
    <citation type="submission" date="2023-07" db="EMBL/GenBank/DDBJ databases">
        <authorList>
            <person name="Aktuganov G."/>
            <person name="Boyko T."/>
            <person name="Delegan Y."/>
            <person name="Galimzianova N."/>
            <person name="Gilvanova E."/>
            <person name="Korobov V."/>
            <person name="Kuzmina L."/>
            <person name="Melentiev A."/>
            <person name="Milman P."/>
            <person name="Ryabova A."/>
            <person name="Stupak E."/>
            <person name="Yasakov T."/>
            <person name="Zharikova N."/>
            <person name="Zhurenko E."/>
        </authorList>
    </citation>
    <scope>NUCLEOTIDE SEQUENCE</scope>
    <source>
        <strain evidence="1">IB-739</strain>
    </source>
</reference>
<keyword evidence="2" id="KW-1185">Reference proteome</keyword>
<dbReference type="PANTHER" id="PTHR36931:SF1">
    <property type="entry name" value="UPF0153 PROTEIN YEIW"/>
    <property type="match status" value="1"/>
</dbReference>
<name>A0ABT8VE52_9BACL</name>